<proteinExistence type="predicted"/>
<organism evidence="2 3">
    <name type="scientific">Hibiscus sabdariffa</name>
    <name type="common">roselle</name>
    <dbReference type="NCBI Taxonomy" id="183260"/>
    <lineage>
        <taxon>Eukaryota</taxon>
        <taxon>Viridiplantae</taxon>
        <taxon>Streptophyta</taxon>
        <taxon>Embryophyta</taxon>
        <taxon>Tracheophyta</taxon>
        <taxon>Spermatophyta</taxon>
        <taxon>Magnoliopsida</taxon>
        <taxon>eudicotyledons</taxon>
        <taxon>Gunneridae</taxon>
        <taxon>Pentapetalae</taxon>
        <taxon>rosids</taxon>
        <taxon>malvids</taxon>
        <taxon>Malvales</taxon>
        <taxon>Malvaceae</taxon>
        <taxon>Malvoideae</taxon>
        <taxon>Hibiscus</taxon>
    </lineage>
</organism>
<dbReference type="EMBL" id="JBBPBN010000216">
    <property type="protein sequence ID" value="KAK8972395.1"/>
    <property type="molecule type" value="Genomic_DNA"/>
</dbReference>
<feature type="region of interest" description="Disordered" evidence="1">
    <location>
        <begin position="33"/>
        <end position="70"/>
    </location>
</feature>
<feature type="compositionally biased region" description="Basic and acidic residues" evidence="1">
    <location>
        <begin position="42"/>
        <end position="56"/>
    </location>
</feature>
<evidence type="ECO:0000313" key="2">
    <source>
        <dbReference type="EMBL" id="KAK8972395.1"/>
    </source>
</evidence>
<keyword evidence="3" id="KW-1185">Reference proteome</keyword>
<name>A0ABR2N8D9_9ROSI</name>
<dbReference type="Proteomes" id="UP001396334">
    <property type="component" value="Unassembled WGS sequence"/>
</dbReference>
<comment type="caution">
    <text evidence="2">The sequence shown here is derived from an EMBL/GenBank/DDBJ whole genome shotgun (WGS) entry which is preliminary data.</text>
</comment>
<sequence length="101" mass="11271">MKGEGEEAKFSRNLEEESTPTLETLIGCEKSAVAGKSGGEGDEAKFFGNLKEESTHTPKTQTTIKDNDDKSKGGEFFQWVKWGFIILKAAWDNKDGFMFKK</sequence>
<evidence type="ECO:0000256" key="1">
    <source>
        <dbReference type="SAM" id="MobiDB-lite"/>
    </source>
</evidence>
<accession>A0ABR2N8D9</accession>
<evidence type="ECO:0000313" key="3">
    <source>
        <dbReference type="Proteomes" id="UP001396334"/>
    </source>
</evidence>
<reference evidence="2 3" key="1">
    <citation type="journal article" date="2024" name="G3 (Bethesda)">
        <title>Genome assembly of Hibiscus sabdariffa L. provides insights into metabolisms of medicinal natural products.</title>
        <authorList>
            <person name="Kim T."/>
        </authorList>
    </citation>
    <scope>NUCLEOTIDE SEQUENCE [LARGE SCALE GENOMIC DNA]</scope>
    <source>
        <strain evidence="2">TK-2024</strain>
        <tissue evidence="2">Old leaves</tissue>
    </source>
</reference>
<protein>
    <submittedName>
        <fullName evidence="2">Uncharacterized protein</fullName>
    </submittedName>
</protein>
<gene>
    <name evidence="2" type="ORF">V6N11_034287</name>
</gene>